<dbReference type="SUPFAM" id="SSF81324">
    <property type="entry name" value="Voltage-gated potassium channels"/>
    <property type="match status" value="1"/>
</dbReference>
<keyword evidence="13" id="KW-1185">Reference proteome</keyword>
<dbReference type="Pfam" id="PF00520">
    <property type="entry name" value="Ion_trans"/>
    <property type="match status" value="1"/>
</dbReference>
<name>A0AAD8MNT2_9APIA</name>
<evidence type="ECO:0000256" key="9">
    <source>
        <dbReference type="ARBA" id="ARBA00023303"/>
    </source>
</evidence>
<feature type="transmembrane region" description="Helical" evidence="10">
    <location>
        <begin position="245"/>
        <end position="267"/>
    </location>
</feature>
<keyword evidence="7 10" id="KW-0472">Membrane</keyword>
<dbReference type="InterPro" id="IPR018490">
    <property type="entry name" value="cNMP-bd_dom_sf"/>
</dbReference>
<feature type="transmembrane region" description="Helical" evidence="10">
    <location>
        <begin position="92"/>
        <end position="115"/>
    </location>
</feature>
<evidence type="ECO:0000256" key="2">
    <source>
        <dbReference type="ARBA" id="ARBA00010486"/>
    </source>
</evidence>
<dbReference type="GO" id="GO:0016020">
    <property type="term" value="C:membrane"/>
    <property type="evidence" value="ECO:0007669"/>
    <property type="project" value="UniProtKB-SubCell"/>
</dbReference>
<evidence type="ECO:0000259" key="11">
    <source>
        <dbReference type="PROSITE" id="PS50042"/>
    </source>
</evidence>
<evidence type="ECO:0000256" key="7">
    <source>
        <dbReference type="ARBA" id="ARBA00023136"/>
    </source>
</evidence>
<dbReference type="CDD" id="cd00038">
    <property type="entry name" value="CAP_ED"/>
    <property type="match status" value="1"/>
</dbReference>
<reference evidence="12" key="2">
    <citation type="submission" date="2023-05" db="EMBL/GenBank/DDBJ databases">
        <authorList>
            <person name="Schelkunov M.I."/>
        </authorList>
    </citation>
    <scope>NUCLEOTIDE SEQUENCE</scope>
    <source>
        <strain evidence="12">Hsosn_3</strain>
        <tissue evidence="12">Leaf</tissue>
    </source>
</reference>
<comment type="similarity">
    <text evidence="2">Belongs to the cyclic nucleotide-gated cation channel (TC 1.A.1.5) family.</text>
</comment>
<dbReference type="AlphaFoldDB" id="A0AAD8MNT2"/>
<dbReference type="SUPFAM" id="SSF51206">
    <property type="entry name" value="cAMP-binding domain-like"/>
    <property type="match status" value="1"/>
</dbReference>
<evidence type="ECO:0000256" key="3">
    <source>
        <dbReference type="ARBA" id="ARBA00022448"/>
    </source>
</evidence>
<feature type="transmembrane region" description="Helical" evidence="10">
    <location>
        <begin position="127"/>
        <end position="148"/>
    </location>
</feature>
<dbReference type="PANTHER" id="PTHR45651:SF50">
    <property type="entry name" value="CYCLIC NUCLEOTIDE-GATED ION CHANNEL 2"/>
    <property type="match status" value="1"/>
</dbReference>
<feature type="transmembrane region" description="Helical" evidence="10">
    <location>
        <begin position="385"/>
        <end position="410"/>
    </location>
</feature>
<dbReference type="Pfam" id="PF00027">
    <property type="entry name" value="cNMP_binding"/>
    <property type="match status" value="1"/>
</dbReference>
<sequence length="680" mass="79198">MHRYISLIQGLANSRNKKIRNVGVVECDECNRIGIPDFHSTRCNPSHQSKWKAPSGSSLFPVDFSPVNSTDKNKKSSVFNPRKPNIKRLNRFLVLSRGISLAVDPLFLIAVSATGGDKPCLYLDGTMLAFATVLRTFLDVIHMVHIWFKFKMAYVSNESLVVGSGKLVWDTRSITKNYVGSLKDFWFDLFVILPAPQVVYWLILPKLLREEKMEDVMTIAQLIFLFQFFPKLYHCFYLMRGVRKVAGYLFGTVWWGFTLNLIAYFLASHVSGGFWYLLSVQRITECLQKQCHHSKQCDVLALKCPREICYSSYTSSCAENSGMKADFSTCMDQNRDFPYGIYAFVLPLIIKNSNIVKILYANLWGLMAFSTMGNNLTPSSQPYEVIFTIIMVLAGLALFTLLIGNIQVFLHSVTARRRKMQIKYRDMEWWIRRRQIPSHLRRRVRDFEFQRWATMGGQDEMEFIKDFPDGLRRDIKRFLCLDLVRKVPLFDHLDDLILDHICDRVKPMIYSKDEKIIKEGEPVQRMMFIVSGCVLRSQNVTQDMVTTTLIEPGGFFGDELISWCLRLPFIDRFPASSATFTCVEPVEAYGLDADHLLYITNHFRYTFLRGELKNKTRYYSSNWRSWAAVNIQLAWRRYLQRTRDDYENRQICNGDGNNSDHRLRHYATMFMSFRPHDHLE</sequence>
<dbReference type="EMBL" id="JAUIZM010000005">
    <property type="protein sequence ID" value="KAK1383565.1"/>
    <property type="molecule type" value="Genomic_DNA"/>
</dbReference>
<evidence type="ECO:0000256" key="5">
    <source>
        <dbReference type="ARBA" id="ARBA00022989"/>
    </source>
</evidence>
<organism evidence="12 13">
    <name type="scientific">Heracleum sosnowskyi</name>
    <dbReference type="NCBI Taxonomy" id="360622"/>
    <lineage>
        <taxon>Eukaryota</taxon>
        <taxon>Viridiplantae</taxon>
        <taxon>Streptophyta</taxon>
        <taxon>Embryophyta</taxon>
        <taxon>Tracheophyta</taxon>
        <taxon>Spermatophyta</taxon>
        <taxon>Magnoliopsida</taxon>
        <taxon>eudicotyledons</taxon>
        <taxon>Gunneridae</taxon>
        <taxon>Pentapetalae</taxon>
        <taxon>asterids</taxon>
        <taxon>campanulids</taxon>
        <taxon>Apiales</taxon>
        <taxon>Apiaceae</taxon>
        <taxon>Apioideae</taxon>
        <taxon>apioid superclade</taxon>
        <taxon>Tordylieae</taxon>
        <taxon>Tordyliinae</taxon>
        <taxon>Heracleum</taxon>
    </lineage>
</organism>
<evidence type="ECO:0000313" key="12">
    <source>
        <dbReference type="EMBL" id="KAK1383565.1"/>
    </source>
</evidence>
<dbReference type="Gene3D" id="1.10.287.70">
    <property type="match status" value="1"/>
</dbReference>
<keyword evidence="5 10" id="KW-1133">Transmembrane helix</keyword>
<dbReference type="InterPro" id="IPR000595">
    <property type="entry name" value="cNMP-bd_dom"/>
</dbReference>
<evidence type="ECO:0000256" key="10">
    <source>
        <dbReference type="SAM" id="Phobius"/>
    </source>
</evidence>
<proteinExistence type="inferred from homology"/>
<dbReference type="PROSITE" id="PS50042">
    <property type="entry name" value="CNMP_BINDING_3"/>
    <property type="match status" value="1"/>
</dbReference>
<dbReference type="GO" id="GO:0005216">
    <property type="term" value="F:monoatomic ion channel activity"/>
    <property type="evidence" value="ECO:0007669"/>
    <property type="project" value="InterPro"/>
</dbReference>
<keyword evidence="3" id="KW-0813">Transport</keyword>
<evidence type="ECO:0000256" key="4">
    <source>
        <dbReference type="ARBA" id="ARBA00022692"/>
    </source>
</evidence>
<accession>A0AAD8MNT2</accession>
<dbReference type="InterPro" id="IPR014710">
    <property type="entry name" value="RmlC-like_jellyroll"/>
</dbReference>
<keyword evidence="9" id="KW-0407">Ion channel</keyword>
<dbReference type="Gene3D" id="2.60.120.10">
    <property type="entry name" value="Jelly Rolls"/>
    <property type="match status" value="1"/>
</dbReference>
<dbReference type="InterPro" id="IPR005821">
    <property type="entry name" value="Ion_trans_dom"/>
</dbReference>
<feature type="domain" description="Cyclic nucleotide-binding" evidence="11">
    <location>
        <begin position="489"/>
        <end position="558"/>
    </location>
</feature>
<evidence type="ECO:0000256" key="1">
    <source>
        <dbReference type="ARBA" id="ARBA00004141"/>
    </source>
</evidence>
<evidence type="ECO:0000256" key="8">
    <source>
        <dbReference type="ARBA" id="ARBA00023286"/>
    </source>
</evidence>
<dbReference type="Gene3D" id="1.10.287.630">
    <property type="entry name" value="Helix hairpin bin"/>
    <property type="match status" value="1"/>
</dbReference>
<keyword evidence="4 10" id="KW-0812">Transmembrane</keyword>
<comment type="caution">
    <text evidence="12">The sequence shown here is derived from an EMBL/GenBank/DDBJ whole genome shotgun (WGS) entry which is preliminary data.</text>
</comment>
<keyword evidence="8" id="KW-1071">Ligand-gated ion channel</keyword>
<evidence type="ECO:0000313" key="13">
    <source>
        <dbReference type="Proteomes" id="UP001237642"/>
    </source>
</evidence>
<feature type="transmembrane region" description="Helical" evidence="10">
    <location>
        <begin position="185"/>
        <end position="204"/>
    </location>
</feature>
<dbReference type="Proteomes" id="UP001237642">
    <property type="component" value="Unassembled WGS sequence"/>
</dbReference>
<feature type="transmembrane region" description="Helical" evidence="10">
    <location>
        <begin position="216"/>
        <end position="233"/>
    </location>
</feature>
<gene>
    <name evidence="12" type="ORF">POM88_021300</name>
</gene>
<dbReference type="PANTHER" id="PTHR45651">
    <property type="entry name" value="CYCLIC NUCLEOTIDE-GATED ION CHANNEL 15-RELATED-RELATED"/>
    <property type="match status" value="1"/>
</dbReference>
<keyword evidence="6" id="KW-0406">Ion transport</keyword>
<reference evidence="12" key="1">
    <citation type="submission" date="2023-02" db="EMBL/GenBank/DDBJ databases">
        <title>Genome of toxic invasive species Heracleum sosnowskyi carries increased number of genes despite the absence of recent whole-genome duplications.</title>
        <authorList>
            <person name="Schelkunov M."/>
            <person name="Shtratnikova V."/>
            <person name="Makarenko M."/>
            <person name="Klepikova A."/>
            <person name="Omelchenko D."/>
            <person name="Novikova G."/>
            <person name="Obukhova E."/>
            <person name="Bogdanov V."/>
            <person name="Penin A."/>
            <person name="Logacheva M."/>
        </authorList>
    </citation>
    <scope>NUCLEOTIDE SEQUENCE</scope>
    <source>
        <strain evidence="12">Hsosn_3</strain>
        <tissue evidence="12">Leaf</tissue>
    </source>
</reference>
<evidence type="ECO:0000256" key="6">
    <source>
        <dbReference type="ARBA" id="ARBA00023065"/>
    </source>
</evidence>
<protein>
    <submittedName>
        <fullName evidence="12">K+-channel ERG</fullName>
    </submittedName>
</protein>
<dbReference type="SMART" id="SM00100">
    <property type="entry name" value="cNMP"/>
    <property type="match status" value="1"/>
</dbReference>
<comment type="subcellular location">
    <subcellularLocation>
        <location evidence="1">Membrane</location>
        <topology evidence="1">Multi-pass membrane protein</topology>
    </subcellularLocation>
</comment>